<reference evidence="4" key="1">
    <citation type="journal article" date="2019" name="Int. J. Syst. Evol. Microbiol.">
        <title>The Global Catalogue of Microorganisms (GCM) 10K type strain sequencing project: providing services to taxonomists for standard genome sequencing and annotation.</title>
        <authorList>
            <consortium name="The Broad Institute Genomics Platform"/>
            <consortium name="The Broad Institute Genome Sequencing Center for Infectious Disease"/>
            <person name="Wu L."/>
            <person name="Ma J."/>
        </authorList>
    </citation>
    <scope>NUCLEOTIDE SEQUENCE [LARGE SCALE GENOMIC DNA]</scope>
    <source>
        <strain evidence="4">KACC 12649</strain>
    </source>
</reference>
<proteinExistence type="predicted"/>
<dbReference type="InterPro" id="IPR003848">
    <property type="entry name" value="DUF218"/>
</dbReference>
<feature type="signal peptide" evidence="1">
    <location>
        <begin position="1"/>
        <end position="19"/>
    </location>
</feature>
<name>A0ABW0LA77_9BURK</name>
<evidence type="ECO:0000259" key="2">
    <source>
        <dbReference type="Pfam" id="PF02698"/>
    </source>
</evidence>
<feature type="domain" description="DUF218" evidence="2">
    <location>
        <begin position="218"/>
        <end position="329"/>
    </location>
</feature>
<dbReference type="Pfam" id="PF02698">
    <property type="entry name" value="DUF218"/>
    <property type="match status" value="1"/>
</dbReference>
<dbReference type="Gene3D" id="3.40.50.620">
    <property type="entry name" value="HUPs"/>
    <property type="match status" value="1"/>
</dbReference>
<protein>
    <submittedName>
        <fullName evidence="3">YdcF family protein</fullName>
    </submittedName>
</protein>
<sequence length="382" mass="41376">MRKQFILAAALAIALPSKAAPVKDQYWALMANQLFPAVASVKAKPQQGLAAVLDKRKKRIDACQGAAKCLFLASTWTDEEMDAVARAVPALPTSSPNGPPIADDGVKAQVVRELRGLNAILQIYGFGTESRYPKIDGPVEKPGSDEFKALVADALWLAEAGKNDPGVNLDPSIPLAIALIDVNERRDAVAFEPLDKAHNAPAFALARGIDWKRYRYTAIIIPGVGPENPAISMSARSKLHLRQAASRFADGEAAFIITSGAAVHPKGSHFNEAVEMRKVLIERYGIPADRIVIEPYARHTTTNLRNVTRRLVAMGAPIDRPTLIVANPSQSAYIGSPEFAARNPAELGYQPGTVGRRLSPYELEFVPSLQSLRVDPWDPLDP</sequence>
<dbReference type="RefSeq" id="WP_379785238.1">
    <property type="nucleotide sequence ID" value="NZ_JBHSMU010000015.1"/>
</dbReference>
<keyword evidence="1" id="KW-0732">Signal</keyword>
<dbReference type="EMBL" id="JBHSMU010000015">
    <property type="protein sequence ID" value="MFC5461792.1"/>
    <property type="molecule type" value="Genomic_DNA"/>
</dbReference>
<comment type="caution">
    <text evidence="3">The sequence shown here is derived from an EMBL/GenBank/DDBJ whole genome shotgun (WGS) entry which is preliminary data.</text>
</comment>
<organism evidence="3 4">
    <name type="scientific">Massilia niabensis</name>
    <dbReference type="NCBI Taxonomy" id="544910"/>
    <lineage>
        <taxon>Bacteria</taxon>
        <taxon>Pseudomonadati</taxon>
        <taxon>Pseudomonadota</taxon>
        <taxon>Betaproteobacteria</taxon>
        <taxon>Burkholderiales</taxon>
        <taxon>Oxalobacteraceae</taxon>
        <taxon>Telluria group</taxon>
        <taxon>Massilia</taxon>
    </lineage>
</organism>
<gene>
    <name evidence="3" type="ORF">ACFPN5_18430</name>
</gene>
<keyword evidence="4" id="KW-1185">Reference proteome</keyword>
<evidence type="ECO:0000313" key="3">
    <source>
        <dbReference type="EMBL" id="MFC5461792.1"/>
    </source>
</evidence>
<dbReference type="Proteomes" id="UP001596050">
    <property type="component" value="Unassembled WGS sequence"/>
</dbReference>
<accession>A0ABW0LA77</accession>
<evidence type="ECO:0000313" key="4">
    <source>
        <dbReference type="Proteomes" id="UP001596050"/>
    </source>
</evidence>
<feature type="chain" id="PRO_5045614077" evidence="1">
    <location>
        <begin position="20"/>
        <end position="382"/>
    </location>
</feature>
<dbReference type="InterPro" id="IPR014729">
    <property type="entry name" value="Rossmann-like_a/b/a_fold"/>
</dbReference>
<dbReference type="CDD" id="cd06259">
    <property type="entry name" value="YdcF-like"/>
    <property type="match status" value="1"/>
</dbReference>
<evidence type="ECO:0000256" key="1">
    <source>
        <dbReference type="SAM" id="SignalP"/>
    </source>
</evidence>